<dbReference type="Gene3D" id="3.40.1790.10">
    <property type="entry name" value="Indigoidine synthase domain"/>
    <property type="match status" value="1"/>
</dbReference>
<keyword evidence="5 6" id="KW-0326">Glycosidase</keyword>
<dbReference type="Pfam" id="PF04227">
    <property type="entry name" value="Indigoidine_A"/>
    <property type="match status" value="1"/>
</dbReference>
<dbReference type="InterPro" id="IPR007342">
    <property type="entry name" value="PsuG"/>
</dbReference>
<accession>A0ABQ7GEU5</accession>
<dbReference type="PANTHER" id="PTHR42909:SF1">
    <property type="entry name" value="CARBOHYDRATE KINASE PFKB DOMAIN-CONTAINING PROTEIN"/>
    <property type="match status" value="1"/>
</dbReference>
<evidence type="ECO:0000256" key="2">
    <source>
        <dbReference type="ARBA" id="ARBA00022801"/>
    </source>
</evidence>
<organism evidence="6 7">
    <name type="scientific">Dunaliella salina</name>
    <name type="common">Green alga</name>
    <name type="synonym">Protococcus salinus</name>
    <dbReference type="NCBI Taxonomy" id="3046"/>
    <lineage>
        <taxon>Eukaryota</taxon>
        <taxon>Viridiplantae</taxon>
        <taxon>Chlorophyta</taxon>
        <taxon>core chlorophytes</taxon>
        <taxon>Chlorophyceae</taxon>
        <taxon>CS clade</taxon>
        <taxon>Chlamydomonadales</taxon>
        <taxon>Dunaliellaceae</taxon>
        <taxon>Dunaliella</taxon>
    </lineage>
</organism>
<keyword evidence="3" id="KW-0464">Manganese</keyword>
<dbReference type="PANTHER" id="PTHR42909">
    <property type="entry name" value="ZGC:136858"/>
    <property type="match status" value="1"/>
</dbReference>
<comment type="caution">
    <text evidence="6">The sequence shown here is derived from an EMBL/GenBank/DDBJ whole genome shotgun (WGS) entry which is preliminary data.</text>
</comment>
<evidence type="ECO:0000256" key="1">
    <source>
        <dbReference type="ARBA" id="ARBA00022723"/>
    </source>
</evidence>
<evidence type="ECO:0000256" key="5">
    <source>
        <dbReference type="ARBA" id="ARBA00023295"/>
    </source>
</evidence>
<dbReference type="Proteomes" id="UP000815325">
    <property type="component" value="Unassembled WGS sequence"/>
</dbReference>
<reference evidence="6" key="1">
    <citation type="submission" date="2017-08" db="EMBL/GenBank/DDBJ databases">
        <authorList>
            <person name="Polle J.E."/>
            <person name="Barry K."/>
            <person name="Cushman J."/>
            <person name="Schmutz J."/>
            <person name="Tran D."/>
            <person name="Hathwaick L.T."/>
            <person name="Yim W.C."/>
            <person name="Jenkins J."/>
            <person name="Mckie-Krisberg Z.M."/>
            <person name="Prochnik S."/>
            <person name="Lindquist E."/>
            <person name="Dockter R.B."/>
            <person name="Adam C."/>
            <person name="Molina H."/>
            <person name="Bunkerborg J."/>
            <person name="Jin E."/>
            <person name="Buchheim M."/>
            <person name="Magnuson J."/>
        </authorList>
    </citation>
    <scope>NUCLEOTIDE SEQUENCE</scope>
    <source>
        <strain evidence="6">CCAP 19/18</strain>
    </source>
</reference>
<sequence length="299" mass="31410">MSGNFWHLCRHGNLIKCFRLEGFLQEVNISYEDCTLPCWHDICLGVGRLGVKGYMLANGAAGNFALSQVSRRDLPVVLASKMDGATTVSATMLLAAAAGISIFVTGGIGGVHRGGEASMDISADLTELSRTPVAVVCAGAKSVLDIPRTLEFLETQGVCVAVMGSDEFPAFFTPHSGCRAPCRIDSPEQAASMLLAAGQVQGLHNSGMLLCCPIPEQFAAEGQQIESAISAALDEATAQGIAGSEVTPFLLERIRSLTGGASLVANIKLVMNNAAIGAQMAKSYVHQKKHNSCQGRSRL</sequence>
<keyword evidence="4" id="KW-0456">Lyase</keyword>
<dbReference type="EMBL" id="MU069829">
    <property type="protein sequence ID" value="KAF5833125.1"/>
    <property type="molecule type" value="Genomic_DNA"/>
</dbReference>
<protein>
    <submittedName>
        <fullName evidence="6">Pseudouridine-5'-phosphate glycosidase</fullName>
    </submittedName>
</protein>
<name>A0ABQ7GEU5_DUNSA</name>
<evidence type="ECO:0000313" key="6">
    <source>
        <dbReference type="EMBL" id="KAF5833125.1"/>
    </source>
</evidence>
<dbReference type="GO" id="GO:0016798">
    <property type="term" value="F:hydrolase activity, acting on glycosyl bonds"/>
    <property type="evidence" value="ECO:0007669"/>
    <property type="project" value="UniProtKB-KW"/>
</dbReference>
<keyword evidence="2" id="KW-0378">Hydrolase</keyword>
<dbReference type="SUPFAM" id="SSF110581">
    <property type="entry name" value="Indigoidine synthase A-like"/>
    <property type="match status" value="1"/>
</dbReference>
<dbReference type="InterPro" id="IPR022830">
    <property type="entry name" value="Indigdn_synthA-like"/>
</dbReference>
<gene>
    <name evidence="6" type="ORF">DUNSADRAFT_10675</name>
</gene>
<keyword evidence="1" id="KW-0479">Metal-binding</keyword>
<evidence type="ECO:0000256" key="4">
    <source>
        <dbReference type="ARBA" id="ARBA00023239"/>
    </source>
</evidence>
<evidence type="ECO:0000313" key="7">
    <source>
        <dbReference type="Proteomes" id="UP000815325"/>
    </source>
</evidence>
<evidence type="ECO:0000256" key="3">
    <source>
        <dbReference type="ARBA" id="ARBA00023211"/>
    </source>
</evidence>
<keyword evidence="7" id="KW-1185">Reference proteome</keyword>
<proteinExistence type="predicted"/>